<evidence type="ECO:0000256" key="1">
    <source>
        <dbReference type="SAM" id="Phobius"/>
    </source>
</evidence>
<feature type="non-terminal residue" evidence="2">
    <location>
        <position position="1"/>
    </location>
</feature>
<accession>W8C861</accession>
<protein>
    <submittedName>
        <fullName evidence="2">Uncharacterized protein</fullName>
    </submittedName>
</protein>
<proteinExistence type="evidence at transcript level"/>
<evidence type="ECO:0000313" key="2">
    <source>
        <dbReference type="EMBL" id="JAC03362.1"/>
    </source>
</evidence>
<dbReference type="OrthoDB" id="6356735at2759"/>
<sequence>PVLRRLSSLKDLFRSSTNTCHTESSVQFLFRGRQIRSVNMARLGNMSWIWMLLVSILILNCAAIPKYDNNAKAHVAENSDWKQGQFNENNSSTFDLHSPTTKDRLQRLGYTTGYGTINGYPGSTGISAYNPIKLDLGGVVLGTLVGIGAIIIIPKLLNAFHGGYAGYGRSENENDLSSISNFMSKIDDILGQNNIDSTSCMQRAVCSYVRSTEYNMRTGASDRMDEYIHMLSENALVDYLLDGTAIKEALEVGKKVNGDSCEKIYTSCQMDNKTATNVLMKLLPKKPISKLQSQTSRPSH</sequence>
<feature type="transmembrane region" description="Helical" evidence="1">
    <location>
        <begin position="136"/>
        <end position="157"/>
    </location>
</feature>
<reference evidence="2" key="2">
    <citation type="journal article" date="2014" name="BMC Genomics">
        <title>A genomic perspective to assessing quality of mass-reared SIT flies used in Mediterranean fruit fly (Ceratitis capitata) eradication in California.</title>
        <authorList>
            <person name="Calla B."/>
            <person name="Hall B."/>
            <person name="Hou S."/>
            <person name="Geib S.M."/>
        </authorList>
    </citation>
    <scope>NUCLEOTIDE SEQUENCE</scope>
</reference>
<keyword evidence="1" id="KW-0812">Transmembrane</keyword>
<name>W8C861_CERCA</name>
<dbReference type="AlphaFoldDB" id="W8C861"/>
<reference evidence="2" key="1">
    <citation type="submission" date="2013-07" db="EMBL/GenBank/DDBJ databases">
        <authorList>
            <person name="Geib S."/>
        </authorList>
    </citation>
    <scope>NUCLEOTIDE SEQUENCE</scope>
</reference>
<dbReference type="EMBL" id="GAMC01003194">
    <property type="protein sequence ID" value="JAC03362.1"/>
    <property type="molecule type" value="mRNA"/>
</dbReference>
<dbReference type="Pfam" id="PF07841">
    <property type="entry name" value="DM4_12"/>
    <property type="match status" value="1"/>
</dbReference>
<organism evidence="2">
    <name type="scientific">Ceratitis capitata</name>
    <name type="common">Mediterranean fruit fly</name>
    <name type="synonym">Tephritis capitata</name>
    <dbReference type="NCBI Taxonomy" id="7213"/>
    <lineage>
        <taxon>Eukaryota</taxon>
        <taxon>Metazoa</taxon>
        <taxon>Ecdysozoa</taxon>
        <taxon>Arthropoda</taxon>
        <taxon>Hexapoda</taxon>
        <taxon>Insecta</taxon>
        <taxon>Pterygota</taxon>
        <taxon>Neoptera</taxon>
        <taxon>Endopterygota</taxon>
        <taxon>Diptera</taxon>
        <taxon>Brachycera</taxon>
        <taxon>Muscomorpha</taxon>
        <taxon>Tephritoidea</taxon>
        <taxon>Tephritidae</taxon>
        <taxon>Ceratitis</taxon>
        <taxon>Ceratitis</taxon>
    </lineage>
</organism>
<feature type="transmembrane region" description="Helical" evidence="1">
    <location>
        <begin position="43"/>
        <end position="65"/>
    </location>
</feature>
<dbReference type="InterPro" id="IPR006631">
    <property type="entry name" value="DM4_12"/>
</dbReference>
<keyword evidence="1" id="KW-0472">Membrane</keyword>
<keyword evidence="1" id="KW-1133">Transmembrane helix</keyword>